<reference evidence="1 2" key="2">
    <citation type="journal article" date="2021" name="Genomics">
        <title>High-quality reference genome for Clonorchis sinensis.</title>
        <authorList>
            <person name="Young N.D."/>
            <person name="Stroehlein A.J."/>
            <person name="Kinkar L."/>
            <person name="Wang T."/>
            <person name="Sohn W.M."/>
            <person name="Chang B.C.H."/>
            <person name="Kaur P."/>
            <person name="Weisz D."/>
            <person name="Dudchenko O."/>
            <person name="Aiden E.L."/>
            <person name="Korhonen P.K."/>
            <person name="Gasser R.B."/>
        </authorList>
    </citation>
    <scope>NUCLEOTIDE SEQUENCE [LARGE SCALE GENOMIC DNA]</scope>
    <source>
        <strain evidence="1">Cs-k2</strain>
    </source>
</reference>
<sequence>MYRDISNIVATGTWGGLVQHIELPGNITNGRSNMVPEKSFSFPSAVILGSRCQRMETMELNFSIIRTWARWFKWLEREFTDHKVRGSNPTSASGLPLSRLEQPGSIPALVLPSGGMAAKHRRGSENRITTQLNVFVEIRSIWVQVEHKVDRS</sequence>
<dbReference type="Proteomes" id="UP000286415">
    <property type="component" value="Unassembled WGS sequence"/>
</dbReference>
<dbReference type="OrthoDB" id="6227366at2759"/>
<dbReference type="EMBL" id="NIRI02000042">
    <property type="protein sequence ID" value="KAG5452464.1"/>
    <property type="molecule type" value="Genomic_DNA"/>
</dbReference>
<reference evidence="1 2" key="1">
    <citation type="journal article" date="2018" name="Biotechnol. Adv.">
        <title>Improved genomic resources and new bioinformatic workflow for the carcinogenic parasite Clonorchis sinensis: Biotechnological implications.</title>
        <authorList>
            <person name="Wang D."/>
            <person name="Korhonen P.K."/>
            <person name="Gasser R.B."/>
            <person name="Young N.D."/>
        </authorList>
    </citation>
    <scope>NUCLEOTIDE SEQUENCE [LARGE SCALE GENOMIC DNA]</scope>
    <source>
        <strain evidence="1">Cs-k2</strain>
    </source>
</reference>
<keyword evidence="2" id="KW-1185">Reference proteome</keyword>
<protein>
    <submittedName>
        <fullName evidence="1">Uncharacterized protein</fullName>
    </submittedName>
</protein>
<dbReference type="STRING" id="79923.A0A419PF25"/>
<evidence type="ECO:0000313" key="1">
    <source>
        <dbReference type="EMBL" id="KAG5452464.1"/>
    </source>
</evidence>
<accession>A0A419PF25</accession>
<comment type="caution">
    <text evidence="1">The sequence shown here is derived from an EMBL/GenBank/DDBJ whole genome shotgun (WGS) entry which is preliminary data.</text>
</comment>
<name>A0A419PF25_CLOSI</name>
<dbReference type="InParanoid" id="A0A419PF25"/>
<gene>
    <name evidence="1" type="ORF">CSKR_110234</name>
</gene>
<organism evidence="1 2">
    <name type="scientific">Clonorchis sinensis</name>
    <name type="common">Chinese liver fluke</name>
    <dbReference type="NCBI Taxonomy" id="79923"/>
    <lineage>
        <taxon>Eukaryota</taxon>
        <taxon>Metazoa</taxon>
        <taxon>Spiralia</taxon>
        <taxon>Lophotrochozoa</taxon>
        <taxon>Platyhelminthes</taxon>
        <taxon>Trematoda</taxon>
        <taxon>Digenea</taxon>
        <taxon>Opisthorchiida</taxon>
        <taxon>Opisthorchiata</taxon>
        <taxon>Opisthorchiidae</taxon>
        <taxon>Clonorchis</taxon>
    </lineage>
</organism>
<proteinExistence type="predicted"/>
<dbReference type="AlphaFoldDB" id="A0A419PF25"/>
<evidence type="ECO:0000313" key="2">
    <source>
        <dbReference type="Proteomes" id="UP000286415"/>
    </source>
</evidence>